<dbReference type="InterPro" id="IPR015422">
    <property type="entry name" value="PyrdxlP-dep_Trfase_small"/>
</dbReference>
<evidence type="ECO:0000256" key="3">
    <source>
        <dbReference type="ARBA" id="ARBA00011738"/>
    </source>
</evidence>
<evidence type="ECO:0000256" key="5">
    <source>
        <dbReference type="ARBA" id="ARBA00022679"/>
    </source>
</evidence>
<evidence type="ECO:0000256" key="2">
    <source>
        <dbReference type="ARBA" id="ARBA00007441"/>
    </source>
</evidence>
<proteinExistence type="inferred from homology"/>
<evidence type="ECO:0000256" key="9">
    <source>
        <dbReference type="ARBA" id="ARBA00024016"/>
    </source>
</evidence>
<organism evidence="12">
    <name type="scientific">Menopon gallinae</name>
    <name type="common">poultry shaft louse</name>
    <dbReference type="NCBI Taxonomy" id="328185"/>
    <lineage>
        <taxon>Eukaryota</taxon>
        <taxon>Metazoa</taxon>
        <taxon>Ecdysozoa</taxon>
        <taxon>Arthropoda</taxon>
        <taxon>Hexapoda</taxon>
        <taxon>Insecta</taxon>
        <taxon>Pterygota</taxon>
        <taxon>Neoptera</taxon>
        <taxon>Paraneoptera</taxon>
        <taxon>Psocodea</taxon>
        <taxon>Troctomorpha</taxon>
        <taxon>Phthiraptera</taxon>
        <taxon>Amblycera</taxon>
        <taxon>Menoponidae</taxon>
        <taxon>Menopon</taxon>
    </lineage>
</organism>
<dbReference type="Gene3D" id="3.90.1150.10">
    <property type="entry name" value="Aspartate Aminotransferase, domain 1"/>
    <property type="match status" value="1"/>
</dbReference>
<feature type="domain" description="Aminotransferase class I/classII large" evidence="11">
    <location>
        <begin position="75"/>
        <end position="458"/>
    </location>
</feature>
<accession>A0AAW2I1X4</accession>
<keyword evidence="7" id="KW-0007">Acetylation</keyword>
<dbReference type="GO" id="GO:0030170">
    <property type="term" value="F:pyridoxal phosphate binding"/>
    <property type="evidence" value="ECO:0007669"/>
    <property type="project" value="InterPro"/>
</dbReference>
<keyword evidence="4" id="KW-0032">Aminotransferase</keyword>
<comment type="subunit">
    <text evidence="3">Homodimer.</text>
</comment>
<evidence type="ECO:0000313" key="12">
    <source>
        <dbReference type="EMBL" id="KAL0276227.1"/>
    </source>
</evidence>
<dbReference type="SUPFAM" id="SSF53383">
    <property type="entry name" value="PLP-dependent transferases"/>
    <property type="match status" value="1"/>
</dbReference>
<evidence type="ECO:0000256" key="4">
    <source>
        <dbReference type="ARBA" id="ARBA00022576"/>
    </source>
</evidence>
<sequence length="465" mass="52969">MIKNCLLLNIIRNKNVLVKKVTRDCLNIVPAINRNSFRAMSCADQYTKFALPERLLGLDKNVWVEYIKLVNEYKPINLGQGFPDYAPPQHVTDALKEVSDSCNILIHQYARSAGNMRLVNALSKLYSGLIGHNIDPMTEILIGIGATQILFNVFLGHLQPGDEAIIIEPFFDCYLPMIKLTGAKLHCIPLEPRKGMKVTCTRDWILDPDRLEKLFNEKTKMIVVNTPHNPIGKVYTVEELTMIGDLCKKWNVLCVADEVYEWMVYKPNKHIRMASLPGMWERTITIGSAGKSFSVTGWKTGWAYGPKELIKNLQTVHQNCVYACVSIVQEAIAIALEKELEVLGTPECSFEKMRAELEPKRDFVVKELTDMGMNPIIPEGGYFVVADFTPLLPKIDLSEEKDKEKDYKFTKWMAKKVGVLAIPPSAFYSDEHKHLGENYARFCFIKEDHNLQLAAERLRAWKENN</sequence>
<dbReference type="FunFam" id="3.90.1150.10:FF:000275">
    <property type="entry name" value="kynurenine--oxoglutarate transaminase 1"/>
    <property type="match status" value="1"/>
</dbReference>
<dbReference type="CDD" id="cd00609">
    <property type="entry name" value="AAT_like"/>
    <property type="match status" value="1"/>
</dbReference>
<dbReference type="InterPro" id="IPR015424">
    <property type="entry name" value="PyrdxlP-dep_Trfase"/>
</dbReference>
<evidence type="ECO:0000256" key="10">
    <source>
        <dbReference type="ARBA" id="ARBA00049325"/>
    </source>
</evidence>
<dbReference type="FunFam" id="3.40.640.10:FF:000024">
    <property type="entry name" value="Kynurenine--oxoglutarate transaminase 3"/>
    <property type="match status" value="1"/>
</dbReference>
<comment type="similarity">
    <text evidence="2">Belongs to the class-I pyridoxal-phosphate-dependent aminotransferase family.</text>
</comment>
<comment type="cofactor">
    <cofactor evidence="1">
        <name>pyridoxal 5'-phosphate</name>
        <dbReference type="ChEBI" id="CHEBI:597326"/>
    </cofactor>
</comment>
<evidence type="ECO:0000256" key="6">
    <source>
        <dbReference type="ARBA" id="ARBA00022898"/>
    </source>
</evidence>
<comment type="pathway">
    <text evidence="9">Amino-acid degradation; L-kynurenine degradation; kynurenate from L-kynurenine: step 1/2.</text>
</comment>
<evidence type="ECO:0000256" key="1">
    <source>
        <dbReference type="ARBA" id="ARBA00001933"/>
    </source>
</evidence>
<dbReference type="FunFam" id="3.90.1150.10:FF:000021">
    <property type="entry name" value="Kynurenine--oxoglutarate transaminase 3"/>
    <property type="match status" value="1"/>
</dbReference>
<dbReference type="InterPro" id="IPR004839">
    <property type="entry name" value="Aminotransferase_I/II_large"/>
</dbReference>
<name>A0AAW2I1X4_9NEOP</name>
<dbReference type="Pfam" id="PF00155">
    <property type="entry name" value="Aminotran_1_2"/>
    <property type="match status" value="1"/>
</dbReference>
<evidence type="ECO:0000256" key="8">
    <source>
        <dbReference type="ARBA" id="ARBA00023239"/>
    </source>
</evidence>
<comment type="catalytic activity">
    <reaction evidence="10">
        <text>an S-substituted L-cysteine + H2O = a thiol + pyruvate + NH4(+)</text>
        <dbReference type="Rhea" id="RHEA:18121"/>
        <dbReference type="ChEBI" id="CHEBI:15361"/>
        <dbReference type="ChEBI" id="CHEBI:15377"/>
        <dbReference type="ChEBI" id="CHEBI:28938"/>
        <dbReference type="ChEBI" id="CHEBI:29256"/>
        <dbReference type="ChEBI" id="CHEBI:58717"/>
        <dbReference type="EC" id="4.4.1.13"/>
    </reaction>
    <physiologicalReaction direction="left-to-right" evidence="10">
        <dbReference type="Rhea" id="RHEA:18122"/>
    </physiologicalReaction>
</comment>
<keyword evidence="5" id="KW-0808">Transferase</keyword>
<comment type="caution">
    <text evidence="12">The sequence shown here is derived from an EMBL/GenBank/DDBJ whole genome shotgun (WGS) entry which is preliminary data.</text>
</comment>
<protein>
    <recommendedName>
        <fullName evidence="11">Aminotransferase class I/classII large domain-containing protein</fullName>
    </recommendedName>
</protein>
<dbReference type="EMBL" id="JARGDH010000002">
    <property type="protein sequence ID" value="KAL0276227.1"/>
    <property type="molecule type" value="Genomic_DNA"/>
</dbReference>
<keyword evidence="6" id="KW-0663">Pyridoxal phosphate</keyword>
<dbReference type="PANTHER" id="PTHR43807">
    <property type="entry name" value="FI04487P"/>
    <property type="match status" value="1"/>
</dbReference>
<evidence type="ECO:0000256" key="7">
    <source>
        <dbReference type="ARBA" id="ARBA00022990"/>
    </source>
</evidence>
<dbReference type="GO" id="GO:0047804">
    <property type="term" value="F:cysteine-S-conjugate beta-lyase activity"/>
    <property type="evidence" value="ECO:0007669"/>
    <property type="project" value="UniProtKB-EC"/>
</dbReference>
<dbReference type="GO" id="GO:0005739">
    <property type="term" value="C:mitochondrion"/>
    <property type="evidence" value="ECO:0007669"/>
    <property type="project" value="TreeGrafter"/>
</dbReference>
<gene>
    <name evidence="12" type="ORF">PYX00_003836</name>
</gene>
<reference evidence="12" key="1">
    <citation type="journal article" date="2024" name="Gigascience">
        <title>Chromosome-level genome of the poultry shaft louse Menopon gallinae provides insight into the host-switching and adaptive evolution of parasitic lice.</title>
        <authorList>
            <person name="Xu Y."/>
            <person name="Ma L."/>
            <person name="Liu S."/>
            <person name="Liang Y."/>
            <person name="Liu Q."/>
            <person name="He Z."/>
            <person name="Tian L."/>
            <person name="Duan Y."/>
            <person name="Cai W."/>
            <person name="Li H."/>
            <person name="Song F."/>
        </authorList>
    </citation>
    <scope>NUCLEOTIDE SEQUENCE</scope>
    <source>
        <strain evidence="12">Cailab_2023a</strain>
    </source>
</reference>
<dbReference type="Gene3D" id="3.40.640.10">
    <property type="entry name" value="Type I PLP-dependent aspartate aminotransferase-like (Major domain)"/>
    <property type="match status" value="1"/>
</dbReference>
<evidence type="ECO:0000259" key="11">
    <source>
        <dbReference type="Pfam" id="PF00155"/>
    </source>
</evidence>
<keyword evidence="8" id="KW-0456">Lyase</keyword>
<dbReference type="InterPro" id="IPR015421">
    <property type="entry name" value="PyrdxlP-dep_Trfase_major"/>
</dbReference>
<dbReference type="GO" id="GO:0070189">
    <property type="term" value="P:kynurenine metabolic process"/>
    <property type="evidence" value="ECO:0007669"/>
    <property type="project" value="UniProtKB-ARBA"/>
</dbReference>
<dbReference type="PANTHER" id="PTHR43807:SF20">
    <property type="entry name" value="FI04487P"/>
    <property type="match status" value="1"/>
</dbReference>
<dbReference type="GO" id="GO:0016212">
    <property type="term" value="F:kynurenine-oxoglutarate transaminase activity"/>
    <property type="evidence" value="ECO:0007669"/>
    <property type="project" value="TreeGrafter"/>
</dbReference>
<dbReference type="AlphaFoldDB" id="A0AAW2I1X4"/>
<dbReference type="InterPro" id="IPR051326">
    <property type="entry name" value="Kynurenine-oxoglutarate_AT"/>
</dbReference>